<dbReference type="Proteomes" id="UP000307943">
    <property type="component" value="Unassembled WGS sequence"/>
</dbReference>
<dbReference type="EMBL" id="VDCQ01000037">
    <property type="protein sequence ID" value="TNJ63814.1"/>
    <property type="molecule type" value="Genomic_DNA"/>
</dbReference>
<evidence type="ECO:0000256" key="3">
    <source>
        <dbReference type="ARBA" id="ARBA00048505"/>
    </source>
</evidence>
<comment type="catalytic activity">
    <reaction evidence="3">
        <text>3',5'-cyclic UMP + H2O = UMP + H(+)</text>
        <dbReference type="Rhea" id="RHEA:70575"/>
        <dbReference type="ChEBI" id="CHEBI:15377"/>
        <dbReference type="ChEBI" id="CHEBI:15378"/>
        <dbReference type="ChEBI" id="CHEBI:57865"/>
        <dbReference type="ChEBI" id="CHEBI:184387"/>
    </reaction>
    <physiologicalReaction direction="left-to-right" evidence="3">
        <dbReference type="Rhea" id="RHEA:70576"/>
    </physiologicalReaction>
</comment>
<dbReference type="AlphaFoldDB" id="A0A5C4T405"/>
<dbReference type="Pfam" id="PF00753">
    <property type="entry name" value="Lactamase_B"/>
    <property type="match status" value="1"/>
</dbReference>
<dbReference type="GO" id="GO:0016787">
    <property type="term" value="F:hydrolase activity"/>
    <property type="evidence" value="ECO:0007669"/>
    <property type="project" value="UniProtKB-KW"/>
</dbReference>
<comment type="caution">
    <text evidence="5">The sequence shown here is derived from an EMBL/GenBank/DDBJ whole genome shotgun (WGS) entry which is preliminary data.</text>
</comment>
<protein>
    <submittedName>
        <fullName evidence="5">MBL fold metallo-hydrolase</fullName>
    </submittedName>
</protein>
<reference evidence="5 6" key="1">
    <citation type="submission" date="2019-05" db="EMBL/GenBank/DDBJ databases">
        <title>We sequenced the genome of Paenibacillus hemerocallicola KCTC 33185 for further insight into its adaptation and study the phylogeny of Paenibacillus.</title>
        <authorList>
            <person name="Narsing Rao M.P."/>
        </authorList>
    </citation>
    <scope>NUCLEOTIDE SEQUENCE [LARGE SCALE GENOMIC DNA]</scope>
    <source>
        <strain evidence="5 6">KCTC 33185</strain>
    </source>
</reference>
<sequence>MSQVEKISGELAKITVKQPMQGDVNAYVFRNEQVTLIDCGHPSPDSQAELLSGLLQLGLKPEDIDQIVLTHRHIDHVGGIVCEYDYFDRAKVVAPVGPLEPIIRLDALERVKSCIPQQHINEVIDDVLYDALRSYYSYAKPVRVDSQVREGDKIDIGGEQLTVMETPGHSIDHISLLHEESGYLIGGDVLLLHGPPMIQSLDSYTKSMEKIKNCGAGFVYPGHGKEIHNIHEAVALTLDRLAATDQKILDALKRSIHTPFSLALEFTGGKTHKGIRFFLEVVLAHLERMNAKNEIELIYDNDKIDRAIYRL</sequence>
<organism evidence="5 6">
    <name type="scientific">Paenibacillus hemerocallicola</name>
    <dbReference type="NCBI Taxonomy" id="1172614"/>
    <lineage>
        <taxon>Bacteria</taxon>
        <taxon>Bacillati</taxon>
        <taxon>Bacillota</taxon>
        <taxon>Bacilli</taxon>
        <taxon>Bacillales</taxon>
        <taxon>Paenibacillaceae</taxon>
        <taxon>Paenibacillus</taxon>
    </lineage>
</organism>
<dbReference type="OrthoDB" id="9761531at2"/>
<dbReference type="InterPro" id="IPR001279">
    <property type="entry name" value="Metallo-B-lactamas"/>
</dbReference>
<dbReference type="SUPFAM" id="SSF56281">
    <property type="entry name" value="Metallo-hydrolase/oxidoreductase"/>
    <property type="match status" value="1"/>
</dbReference>
<name>A0A5C4T405_9BACL</name>
<proteinExistence type="predicted"/>
<evidence type="ECO:0000256" key="2">
    <source>
        <dbReference type="ARBA" id="ARBA00034301"/>
    </source>
</evidence>
<keyword evidence="5" id="KW-0378">Hydrolase</keyword>
<dbReference type="Gene3D" id="3.60.15.10">
    <property type="entry name" value="Ribonuclease Z/Hydroxyacylglutathione hydrolase-like"/>
    <property type="match status" value="1"/>
</dbReference>
<dbReference type="InterPro" id="IPR050662">
    <property type="entry name" value="Sec-metab_biosynth-thioest"/>
</dbReference>
<evidence type="ECO:0000313" key="5">
    <source>
        <dbReference type="EMBL" id="TNJ63814.1"/>
    </source>
</evidence>
<dbReference type="RefSeq" id="WP_139604670.1">
    <property type="nucleotide sequence ID" value="NZ_VDCQ01000037.1"/>
</dbReference>
<dbReference type="PANTHER" id="PTHR23131">
    <property type="entry name" value="ENDORIBONUCLEASE LACTB2"/>
    <property type="match status" value="1"/>
</dbReference>
<dbReference type="InterPro" id="IPR036866">
    <property type="entry name" value="RibonucZ/Hydroxyglut_hydro"/>
</dbReference>
<evidence type="ECO:0000256" key="1">
    <source>
        <dbReference type="ARBA" id="ARBA00034221"/>
    </source>
</evidence>
<dbReference type="SMART" id="SM00849">
    <property type="entry name" value="Lactamase_B"/>
    <property type="match status" value="1"/>
</dbReference>
<keyword evidence="6" id="KW-1185">Reference proteome</keyword>
<accession>A0A5C4T405</accession>
<comment type="function">
    <text evidence="2">Counteracts the endogenous Pycsar antiviral defense system. Phosphodiesterase that enables metal-dependent hydrolysis of host cyclic nucleotide Pycsar defense signals such as cCMP and cUMP.</text>
</comment>
<feature type="domain" description="Metallo-beta-lactamase" evidence="4">
    <location>
        <begin position="23"/>
        <end position="223"/>
    </location>
</feature>
<evidence type="ECO:0000313" key="6">
    <source>
        <dbReference type="Proteomes" id="UP000307943"/>
    </source>
</evidence>
<comment type="catalytic activity">
    <reaction evidence="1">
        <text>3',5'-cyclic CMP + H2O = CMP + H(+)</text>
        <dbReference type="Rhea" id="RHEA:72675"/>
        <dbReference type="ChEBI" id="CHEBI:15377"/>
        <dbReference type="ChEBI" id="CHEBI:15378"/>
        <dbReference type="ChEBI" id="CHEBI:58003"/>
        <dbReference type="ChEBI" id="CHEBI:60377"/>
    </reaction>
    <physiologicalReaction direction="left-to-right" evidence="1">
        <dbReference type="Rhea" id="RHEA:72676"/>
    </physiologicalReaction>
</comment>
<evidence type="ECO:0000259" key="4">
    <source>
        <dbReference type="SMART" id="SM00849"/>
    </source>
</evidence>
<gene>
    <name evidence="5" type="ORF">FE784_23345</name>
</gene>
<dbReference type="PANTHER" id="PTHR23131:SF4">
    <property type="entry name" value="METALLO-BETA-LACTAMASE SUPERFAMILY POTEIN"/>
    <property type="match status" value="1"/>
</dbReference>